<protein>
    <submittedName>
        <fullName evidence="1">Uncharacterized protein</fullName>
    </submittedName>
</protein>
<comment type="caution">
    <text evidence="1">The sequence shown here is derived from an EMBL/GenBank/DDBJ whole genome shotgun (WGS) entry which is preliminary data.</text>
</comment>
<accession>A0ABQ4NPA6</accession>
<reference evidence="1 2" key="1">
    <citation type="submission" date="2021-05" db="EMBL/GenBank/DDBJ databases">
        <title>Bacteria Genome sequencing.</title>
        <authorList>
            <person name="Takabe Y."/>
            <person name="Nakajima Y."/>
            <person name="Suzuki S."/>
            <person name="Shiozaki T."/>
        </authorList>
    </citation>
    <scope>NUCLEOTIDE SEQUENCE [LARGE SCALE GENOMIC DNA]</scope>
    <source>
        <strain evidence="1 2">AI_62</strain>
    </source>
</reference>
<dbReference type="RefSeq" id="WP_220749742.1">
    <property type="nucleotide sequence ID" value="NZ_BPFH01000005.1"/>
</dbReference>
<organism evidence="1 2">
    <name type="scientific">Jannaschia pagri</name>
    <dbReference type="NCBI Taxonomy" id="2829797"/>
    <lineage>
        <taxon>Bacteria</taxon>
        <taxon>Pseudomonadati</taxon>
        <taxon>Pseudomonadota</taxon>
        <taxon>Alphaproteobacteria</taxon>
        <taxon>Rhodobacterales</taxon>
        <taxon>Roseobacteraceae</taxon>
        <taxon>Jannaschia</taxon>
    </lineage>
</organism>
<gene>
    <name evidence="1" type="ORF">JANAI62_28680</name>
</gene>
<dbReference type="EMBL" id="BPFH01000005">
    <property type="protein sequence ID" value="GIT96245.1"/>
    <property type="molecule type" value="Genomic_DNA"/>
</dbReference>
<sequence length="94" mass="9868">MTTTIPVSNAWPDQPQVLAEADTSGALINTGGRRIRWITSAAGAPPPVAPRHADILLPNERIPVILVAGARIWLAFDASGPAETTIAATWHVAP</sequence>
<dbReference type="Proteomes" id="UP000786693">
    <property type="component" value="Unassembled WGS sequence"/>
</dbReference>
<keyword evidence="2" id="KW-1185">Reference proteome</keyword>
<name>A0ABQ4NPA6_9RHOB</name>
<evidence type="ECO:0000313" key="2">
    <source>
        <dbReference type="Proteomes" id="UP000786693"/>
    </source>
</evidence>
<evidence type="ECO:0000313" key="1">
    <source>
        <dbReference type="EMBL" id="GIT96245.1"/>
    </source>
</evidence>
<proteinExistence type="predicted"/>